<gene>
    <name evidence="1" type="ORF">GXW79_21205</name>
</gene>
<dbReference type="EMBL" id="JAAEDH010000047">
    <property type="protein sequence ID" value="MBR0657607.1"/>
    <property type="molecule type" value="Genomic_DNA"/>
</dbReference>
<sequence>DAARDLAGAVFAALDAALPGLAEARAPESAVALGARLAPLLEQGFSVALRAAPHLVAPIAARLADPRVTIDPDPSLPAGDLTASWQGGRATLDLAARRAAIRTALAACFGIGPGLPLED</sequence>
<evidence type="ECO:0000313" key="1">
    <source>
        <dbReference type="EMBL" id="MBR0657607.1"/>
    </source>
</evidence>
<reference evidence="1" key="1">
    <citation type="submission" date="2020-01" db="EMBL/GenBank/DDBJ databases">
        <authorList>
            <person name="Rat A."/>
        </authorList>
    </citation>
    <scope>NUCLEOTIDE SEQUENCE</scope>
    <source>
        <strain evidence="1">LMG 28251</strain>
    </source>
</reference>
<reference evidence="1" key="2">
    <citation type="journal article" date="2021" name="Syst. Appl. Microbiol.">
        <title>Roseomonas hellenica sp. nov., isolated from roots of wild-growing Alkanna tinctoria.</title>
        <authorList>
            <person name="Rat A."/>
            <person name="Naranjo H.D."/>
            <person name="Lebbe L."/>
            <person name="Cnockaert M."/>
            <person name="Krigas N."/>
            <person name="Grigoriadou K."/>
            <person name="Maloupa E."/>
            <person name="Willems A."/>
        </authorList>
    </citation>
    <scope>NUCLEOTIDE SEQUENCE</scope>
    <source>
        <strain evidence="1">LMG 28251</strain>
    </source>
</reference>
<proteinExistence type="predicted"/>
<evidence type="ECO:0000313" key="2">
    <source>
        <dbReference type="Proteomes" id="UP001196068"/>
    </source>
</evidence>
<accession>A0AAF1JZW5</accession>
<name>A0AAF1JZW5_9PROT</name>
<keyword evidence="2" id="KW-1185">Reference proteome</keyword>
<organism evidence="1 2">
    <name type="scientific">Plastoroseomonas arctica</name>
    <dbReference type="NCBI Taxonomy" id="1509237"/>
    <lineage>
        <taxon>Bacteria</taxon>
        <taxon>Pseudomonadati</taxon>
        <taxon>Pseudomonadota</taxon>
        <taxon>Alphaproteobacteria</taxon>
        <taxon>Acetobacterales</taxon>
        <taxon>Acetobacteraceae</taxon>
        <taxon>Plastoroseomonas</taxon>
    </lineage>
</organism>
<comment type="caution">
    <text evidence="1">The sequence shown here is derived from an EMBL/GenBank/DDBJ whole genome shotgun (WGS) entry which is preliminary data.</text>
</comment>
<dbReference type="Proteomes" id="UP001196068">
    <property type="component" value="Unassembled WGS sequence"/>
</dbReference>
<feature type="non-terminal residue" evidence="1">
    <location>
        <position position="1"/>
    </location>
</feature>
<dbReference type="AlphaFoldDB" id="A0AAF1JZW5"/>
<protein>
    <recommendedName>
        <fullName evidence="3">Flagellar assembly protein FliH</fullName>
    </recommendedName>
</protein>
<evidence type="ECO:0008006" key="3">
    <source>
        <dbReference type="Google" id="ProtNLM"/>
    </source>
</evidence>